<protein>
    <submittedName>
        <fullName evidence="3">Uncharacterized protein</fullName>
    </submittedName>
</protein>
<feature type="region of interest" description="Disordered" evidence="2">
    <location>
        <begin position="1198"/>
        <end position="1272"/>
    </location>
</feature>
<feature type="compositionally biased region" description="Acidic residues" evidence="2">
    <location>
        <begin position="295"/>
        <end position="306"/>
    </location>
</feature>
<feature type="region of interest" description="Disordered" evidence="2">
    <location>
        <begin position="1099"/>
        <end position="1151"/>
    </location>
</feature>
<feature type="region of interest" description="Disordered" evidence="2">
    <location>
        <begin position="1320"/>
        <end position="1354"/>
    </location>
</feature>
<proteinExistence type="predicted"/>
<feature type="compositionally biased region" description="Low complexity" evidence="2">
    <location>
        <begin position="11"/>
        <end position="23"/>
    </location>
</feature>
<evidence type="ECO:0000256" key="2">
    <source>
        <dbReference type="SAM" id="MobiDB-lite"/>
    </source>
</evidence>
<feature type="compositionally biased region" description="Basic and acidic residues" evidence="2">
    <location>
        <begin position="1110"/>
        <end position="1128"/>
    </location>
</feature>
<feature type="region of interest" description="Disordered" evidence="2">
    <location>
        <begin position="1"/>
        <end position="29"/>
    </location>
</feature>
<feature type="region of interest" description="Disordered" evidence="2">
    <location>
        <begin position="294"/>
        <end position="386"/>
    </location>
</feature>
<dbReference type="eggNOG" id="ENOG502RXQ6">
    <property type="taxonomic scope" value="Eukaryota"/>
</dbReference>
<dbReference type="PANTHER" id="PTHR39290">
    <property type="entry name" value="C3H1-TYPE DOMAIN-CONTAINING PROTEIN-RELATED"/>
    <property type="match status" value="1"/>
</dbReference>
<evidence type="ECO:0000313" key="4">
    <source>
        <dbReference type="Proteomes" id="UP000002630"/>
    </source>
</evidence>
<feature type="compositionally biased region" description="Basic and acidic residues" evidence="2">
    <location>
        <begin position="1250"/>
        <end position="1261"/>
    </location>
</feature>
<evidence type="ECO:0000313" key="3">
    <source>
        <dbReference type="EMBL" id="CBN79926.1"/>
    </source>
</evidence>
<organism evidence="3 4">
    <name type="scientific">Ectocarpus siliculosus</name>
    <name type="common">Brown alga</name>
    <name type="synonym">Conferva siliculosa</name>
    <dbReference type="NCBI Taxonomy" id="2880"/>
    <lineage>
        <taxon>Eukaryota</taxon>
        <taxon>Sar</taxon>
        <taxon>Stramenopiles</taxon>
        <taxon>Ochrophyta</taxon>
        <taxon>PX clade</taxon>
        <taxon>Phaeophyceae</taxon>
        <taxon>Ectocarpales</taxon>
        <taxon>Ectocarpaceae</taxon>
        <taxon>Ectocarpus</taxon>
    </lineage>
</organism>
<feature type="compositionally biased region" description="Low complexity" evidence="2">
    <location>
        <begin position="373"/>
        <end position="385"/>
    </location>
</feature>
<feature type="compositionally biased region" description="Low complexity" evidence="2">
    <location>
        <begin position="689"/>
        <end position="704"/>
    </location>
</feature>
<dbReference type="PANTHER" id="PTHR39290:SF6">
    <property type="entry name" value="S-ADENOSYL-L-METHIONINE-DEPENDENT METHYLTRANSFERASES SUPERFAMILY PROTEIN"/>
    <property type="match status" value="1"/>
</dbReference>
<keyword evidence="4" id="KW-1185">Reference proteome</keyword>
<feature type="compositionally biased region" description="Basic and acidic residues" evidence="2">
    <location>
        <begin position="307"/>
        <end position="329"/>
    </location>
</feature>
<feature type="compositionally biased region" description="Basic and acidic residues" evidence="2">
    <location>
        <begin position="346"/>
        <end position="362"/>
    </location>
</feature>
<feature type="compositionally biased region" description="Basic and acidic residues" evidence="2">
    <location>
        <begin position="149"/>
        <end position="164"/>
    </location>
</feature>
<feature type="coiled-coil region" evidence="1">
    <location>
        <begin position="834"/>
        <end position="861"/>
    </location>
</feature>
<accession>D8LFK6</accession>
<feature type="compositionally biased region" description="Basic and acidic residues" evidence="2">
    <location>
        <begin position="1137"/>
        <end position="1151"/>
    </location>
</feature>
<keyword evidence="1" id="KW-0175">Coiled coil</keyword>
<feature type="region of interest" description="Disordered" evidence="2">
    <location>
        <begin position="625"/>
        <end position="704"/>
    </location>
</feature>
<sequence>MAPASKKRKTGSATPVGATAAGAADGGGAKSSAIELLDEFKKLRASWPKEMARLLDPSLPDERRSELWEIMCSGGDVLRQRFAWAIPDERALRIIKHFGPIVEVGSGLGYWAKLLRARGVDINPYDKVAGTPDTASAAPDSSQTKGKSTSKDAKVKSAAEGDGKEDADEGGGGEAPSFWIKVNEGGPDVLEEPCNEDRSLFLCYPDDFEGETESLGLRCLHAFEGDVVIHVGELFGDSVSMTPGQSPWGRTTSQECQEELASKFHCILKVPLPSWPHSRDTLTVWKRHSFCSIQYDDDDDSDDNEADEKGNEGDKDAKAQGKEPGEKGKNSSPKGVSGDGHGAEGGGRKGGEKGEGSDKDGSDGDDDSDESRSSSGSDDFGSIEGLPIGMLDVDMYAFVPEDERMPCAQAAPCARFLLDAEPFYYNSPCSPCPLSLRSPRGQVHTPTATSDELFTMSSESPEQLTDIVVWVDTTLRGQDPGISHPPSNPHTKFPFNKMGSFFEGAAGAIDVAEMERQNMSKAEGEQCALDDFWGLVANQVEQAEATAAMEREDLLSAQIRARIKKEERYRLWEQEDRRKRETRSAVREHLEDHARREYLEIFYNAPSAEMAMNYTWPTRGSLDGTTLGQKSSGSPMGDTEVTWTGRGSSGRGGGGGESPCTTSRGGDDAGTALSAAQSSRDVLSDWNPSSCSSSSAGTGTEGSSTRPFHVFCGKKTHQVFPARDCFVPPRHLSEPTTKHGLISVHALAAAAAAAAACPAGREKTAGPETVDPAGANAPSGVSKAVHLPPLLETHGEGWPAAVPSAGRVAATGEPLSSNKRPPSWQRPRSVSSFERKLAARRQQWSREAEEEAEERAFAEQRRTQELLLGVQGIDDGGWQGGGRAGYRYKVGETAAISPGSTRAGRRCHRNGGGVRFARQRRARSRGWRDRGYHDWGDDEKVTELVPEVEEKLLTEMYGMLDARHRGEVRLDEVLFYMTENAQVKSILKQVPLWMLTKTRRWAWVDELLAAQPGRTLTLPALLAFSRSLHEESHVPRKHLRLATELGEGGVERKDVRSKRLLPADLVEGAEVEALFRKGFERYRAWIVRCHADDTFDVRFTPPPSLCSDEPSPRRGGQEAGEQRPELETSSRFSGSEEDWRSDAENSSLKAEEEWKATCDSVARFIGIPPDLGETETEVLEKAFDAIVNLVSPTTQAALDSDETDAVGDARGKSGKGIKGPKGITTPTANQPPNPNREDATQQGGLARRRQHEDGGHLERKNGLVGTPDADAAPRVPAGEIIRLLRAGAIDGYRRASPALSAACIYAEFAEGLEGAAATRGQDREARTANHPIADCCTDEEGDTRGGQRGSRDKGEWGISKEEFCDYFEAVTDLVDLNGLSLVPQVPRGLARPSAVEGG</sequence>
<reference evidence="3 4" key="1">
    <citation type="journal article" date="2010" name="Nature">
        <title>The Ectocarpus genome and the independent evolution of multicellularity in brown algae.</title>
        <authorList>
            <person name="Cock J.M."/>
            <person name="Sterck L."/>
            <person name="Rouze P."/>
            <person name="Scornet D."/>
            <person name="Allen A.E."/>
            <person name="Amoutzias G."/>
            <person name="Anthouard V."/>
            <person name="Artiguenave F."/>
            <person name="Aury J.M."/>
            <person name="Badger J.H."/>
            <person name="Beszteri B."/>
            <person name="Billiau K."/>
            <person name="Bonnet E."/>
            <person name="Bothwell J.H."/>
            <person name="Bowler C."/>
            <person name="Boyen C."/>
            <person name="Brownlee C."/>
            <person name="Carrano C.J."/>
            <person name="Charrier B."/>
            <person name="Cho G.Y."/>
            <person name="Coelho S.M."/>
            <person name="Collen J."/>
            <person name="Corre E."/>
            <person name="Da Silva C."/>
            <person name="Delage L."/>
            <person name="Delaroque N."/>
            <person name="Dittami S.M."/>
            <person name="Doulbeau S."/>
            <person name="Elias M."/>
            <person name="Farnham G."/>
            <person name="Gachon C.M."/>
            <person name="Gschloessl B."/>
            <person name="Heesch S."/>
            <person name="Jabbari K."/>
            <person name="Jubin C."/>
            <person name="Kawai H."/>
            <person name="Kimura K."/>
            <person name="Kloareg B."/>
            <person name="Kupper F.C."/>
            <person name="Lang D."/>
            <person name="Le Bail A."/>
            <person name="Leblanc C."/>
            <person name="Lerouge P."/>
            <person name="Lohr M."/>
            <person name="Lopez P.J."/>
            <person name="Martens C."/>
            <person name="Maumus F."/>
            <person name="Michel G."/>
            <person name="Miranda-Saavedra D."/>
            <person name="Morales J."/>
            <person name="Moreau H."/>
            <person name="Motomura T."/>
            <person name="Nagasato C."/>
            <person name="Napoli C.A."/>
            <person name="Nelson D.R."/>
            <person name="Nyvall-Collen P."/>
            <person name="Peters A.F."/>
            <person name="Pommier C."/>
            <person name="Potin P."/>
            <person name="Poulain J."/>
            <person name="Quesneville H."/>
            <person name="Read B."/>
            <person name="Rensing S.A."/>
            <person name="Ritter A."/>
            <person name="Rousvoal S."/>
            <person name="Samanta M."/>
            <person name="Samson G."/>
            <person name="Schroeder D.C."/>
            <person name="Segurens B."/>
            <person name="Strittmatter M."/>
            <person name="Tonon T."/>
            <person name="Tregear J.W."/>
            <person name="Valentin K."/>
            <person name="von Dassow P."/>
            <person name="Yamagishi T."/>
            <person name="Van de Peer Y."/>
            <person name="Wincker P."/>
        </authorList>
    </citation>
    <scope>NUCLEOTIDE SEQUENCE [LARGE SCALE GENOMIC DNA]</scope>
    <source>
        <strain evidence="4">Ec32 / CCAP1310/4</strain>
    </source>
</reference>
<feature type="compositionally biased region" description="Gly residues" evidence="2">
    <location>
        <begin position="647"/>
        <end position="657"/>
    </location>
</feature>
<feature type="region of interest" description="Disordered" evidence="2">
    <location>
        <begin position="809"/>
        <end position="834"/>
    </location>
</feature>
<dbReference type="InParanoid" id="D8LFK6"/>
<feature type="compositionally biased region" description="Basic residues" evidence="2">
    <location>
        <begin position="1"/>
        <end position="10"/>
    </location>
</feature>
<name>D8LFK6_ECTSI</name>
<dbReference type="OrthoDB" id="5411518at2759"/>
<feature type="compositionally biased region" description="Polar residues" evidence="2">
    <location>
        <begin position="625"/>
        <end position="634"/>
    </location>
</feature>
<dbReference type="Proteomes" id="UP000002630">
    <property type="component" value="Unassembled WGS sequence"/>
</dbReference>
<feature type="compositionally biased region" description="Polar residues" evidence="2">
    <location>
        <begin position="814"/>
        <end position="832"/>
    </location>
</feature>
<feature type="region of interest" description="Disordered" evidence="2">
    <location>
        <begin position="129"/>
        <end position="178"/>
    </location>
</feature>
<feature type="compositionally biased region" description="Basic and acidic residues" evidence="2">
    <location>
        <begin position="1342"/>
        <end position="1354"/>
    </location>
</feature>
<dbReference type="EMBL" id="FN649760">
    <property type="protein sequence ID" value="CBN79926.1"/>
    <property type="molecule type" value="Genomic_DNA"/>
</dbReference>
<gene>
    <name evidence="3" type="ORF">Esi_0015_0108</name>
</gene>
<evidence type="ECO:0000256" key="1">
    <source>
        <dbReference type="SAM" id="Coils"/>
    </source>
</evidence>